<dbReference type="Proteomes" id="UP000189670">
    <property type="component" value="Unassembled WGS sequence"/>
</dbReference>
<sequence length="71" mass="8034">MDELNILDVVALTENIPQHKLYRGQVGTIVEELTPNVYEVEFSDDNGVAYSLQALSAKQLMLLHYHYLKAA</sequence>
<accession>A0A1V1NSU7</accession>
<reference evidence="2" key="1">
    <citation type="submission" date="2012-11" db="EMBL/GenBank/DDBJ databases">
        <authorList>
            <person name="Lucero-Rivera Y.E."/>
            <person name="Tovar-Ramirez D."/>
        </authorList>
    </citation>
    <scope>NUCLEOTIDE SEQUENCE [LARGE SCALE GENOMIC DNA]</scope>
    <source>
        <strain evidence="2">Araruama</strain>
    </source>
</reference>
<comment type="caution">
    <text evidence="1">The sequence shown here is derived from an EMBL/GenBank/DDBJ whole genome shotgun (WGS) entry which is preliminary data.</text>
</comment>
<dbReference type="EMBL" id="ATBP01002710">
    <property type="protein sequence ID" value="ETR65556.1"/>
    <property type="molecule type" value="Genomic_DNA"/>
</dbReference>
<dbReference type="AlphaFoldDB" id="A0A1V1NSU7"/>
<evidence type="ECO:0000313" key="2">
    <source>
        <dbReference type="Proteomes" id="UP000189670"/>
    </source>
</evidence>
<gene>
    <name evidence="1" type="ORF">OMM_14065</name>
</gene>
<proteinExistence type="predicted"/>
<name>A0A1V1NSU7_9BACT</name>
<organism evidence="1 2">
    <name type="scientific">Candidatus Magnetoglobus multicellularis str. Araruama</name>
    <dbReference type="NCBI Taxonomy" id="890399"/>
    <lineage>
        <taxon>Bacteria</taxon>
        <taxon>Pseudomonadati</taxon>
        <taxon>Thermodesulfobacteriota</taxon>
        <taxon>Desulfobacteria</taxon>
        <taxon>Desulfobacterales</taxon>
        <taxon>Desulfobacteraceae</taxon>
        <taxon>Candidatus Magnetoglobus</taxon>
    </lineage>
</organism>
<evidence type="ECO:0008006" key="3">
    <source>
        <dbReference type="Google" id="ProtNLM"/>
    </source>
</evidence>
<dbReference type="InterPro" id="IPR032568">
    <property type="entry name" value="DUF4926"/>
</dbReference>
<dbReference type="Pfam" id="PF16277">
    <property type="entry name" value="DUF4926"/>
    <property type="match status" value="1"/>
</dbReference>
<protein>
    <recommendedName>
        <fullName evidence="3">DUF4926 domain-containing protein</fullName>
    </recommendedName>
</protein>
<evidence type="ECO:0000313" key="1">
    <source>
        <dbReference type="EMBL" id="ETR65556.1"/>
    </source>
</evidence>